<dbReference type="Pfam" id="PF24497">
    <property type="entry name" value="MIT_ATG1"/>
    <property type="match status" value="1"/>
</dbReference>
<feature type="domain" description="ATG1a/b/c MIT" evidence="2">
    <location>
        <begin position="119"/>
        <end position="248"/>
    </location>
</feature>
<feature type="region of interest" description="Disordered" evidence="1">
    <location>
        <begin position="189"/>
        <end position="217"/>
    </location>
</feature>
<dbReference type="InterPro" id="IPR056281">
    <property type="entry name" value="MIT_ATG1a/b/c"/>
</dbReference>
<name>A0A835J476_9ROSI</name>
<feature type="region of interest" description="Disordered" evidence="1">
    <location>
        <begin position="1"/>
        <end position="54"/>
    </location>
</feature>
<comment type="caution">
    <text evidence="3">The sequence shown here is derived from an EMBL/GenBank/DDBJ whole genome shotgun (WGS) entry which is preliminary data.</text>
</comment>
<gene>
    <name evidence="3" type="ORF">SADUNF_SadunfUnG0011300</name>
</gene>
<evidence type="ECO:0000313" key="4">
    <source>
        <dbReference type="Proteomes" id="UP000657918"/>
    </source>
</evidence>
<evidence type="ECO:0000259" key="2">
    <source>
        <dbReference type="Pfam" id="PF24497"/>
    </source>
</evidence>
<keyword evidence="4" id="KW-1185">Reference proteome</keyword>
<organism evidence="3 4">
    <name type="scientific">Salix dunnii</name>
    <dbReference type="NCBI Taxonomy" id="1413687"/>
    <lineage>
        <taxon>Eukaryota</taxon>
        <taxon>Viridiplantae</taxon>
        <taxon>Streptophyta</taxon>
        <taxon>Embryophyta</taxon>
        <taxon>Tracheophyta</taxon>
        <taxon>Spermatophyta</taxon>
        <taxon>Magnoliopsida</taxon>
        <taxon>eudicotyledons</taxon>
        <taxon>Gunneridae</taxon>
        <taxon>Pentapetalae</taxon>
        <taxon>rosids</taxon>
        <taxon>fabids</taxon>
        <taxon>Malpighiales</taxon>
        <taxon>Salicaceae</taxon>
        <taxon>Saliceae</taxon>
        <taxon>Salix</taxon>
    </lineage>
</organism>
<dbReference type="OrthoDB" id="346907at2759"/>
<evidence type="ECO:0000313" key="3">
    <source>
        <dbReference type="EMBL" id="KAF9660580.1"/>
    </source>
</evidence>
<accession>A0A835J476</accession>
<sequence length="279" mass="30361">MSRRRSSRSVDGFPFSESSPGKNVDDNSQEDCLSFLLDDDSSGQEGSPFVSKRMSPMKSTYGFSVNSRDGGRDATSNVLNDVNFTSRYISEPELKSCGFTGVDRSSLEIPGFAPGTSEGSVDLGDAFEQPSTLCVTRIKSFQQCASAIAELVLEKMKENRLLEAFSIQLVILVIWKQALHICHTQATSAIEGSPSQESSRLKRRSIKKHGTPDTKDCLDVGPENMSIEIEGEFLQEVERAEELSKAIEPGSTEMPDVMETIFQSALSLGRHGGSSLQGG</sequence>
<dbReference type="EMBL" id="JADGMS010000027">
    <property type="protein sequence ID" value="KAF9660580.1"/>
    <property type="molecule type" value="Genomic_DNA"/>
</dbReference>
<protein>
    <recommendedName>
        <fullName evidence="2">ATG1a/b/c MIT domain-containing protein</fullName>
    </recommendedName>
</protein>
<evidence type="ECO:0000256" key="1">
    <source>
        <dbReference type="SAM" id="MobiDB-lite"/>
    </source>
</evidence>
<dbReference type="AlphaFoldDB" id="A0A835J476"/>
<proteinExistence type="predicted"/>
<dbReference type="Proteomes" id="UP000657918">
    <property type="component" value="Unassembled WGS sequence"/>
</dbReference>
<reference evidence="3 4" key="1">
    <citation type="submission" date="2020-10" db="EMBL/GenBank/DDBJ databases">
        <title>Plant Genome Project.</title>
        <authorList>
            <person name="Zhang R.-G."/>
        </authorList>
    </citation>
    <scope>NUCLEOTIDE SEQUENCE [LARGE SCALE GENOMIC DNA]</scope>
    <source>
        <strain evidence="3">FAFU-HL-1</strain>
        <tissue evidence="3">Leaf</tissue>
    </source>
</reference>
<feature type="compositionally biased region" description="Polar residues" evidence="1">
    <location>
        <begin position="189"/>
        <end position="198"/>
    </location>
</feature>